<reference evidence="14" key="1">
    <citation type="journal article" date="2019" name="Sci. Rep.">
        <title>Draft genome of Tanacetum cinerariifolium, the natural source of mosquito coil.</title>
        <authorList>
            <person name="Yamashiro T."/>
            <person name="Shiraishi A."/>
            <person name="Satake H."/>
            <person name="Nakayama K."/>
        </authorList>
    </citation>
    <scope>NUCLEOTIDE SEQUENCE</scope>
</reference>
<evidence type="ECO:0000256" key="4">
    <source>
        <dbReference type="ARBA" id="ARBA00013122"/>
    </source>
</evidence>
<feature type="transmembrane region" description="Helical" evidence="13">
    <location>
        <begin position="133"/>
        <end position="158"/>
    </location>
</feature>
<dbReference type="GO" id="GO:0005789">
    <property type="term" value="C:endoplasmic reticulum membrane"/>
    <property type="evidence" value="ECO:0007669"/>
    <property type="project" value="UniProtKB-SubCell"/>
</dbReference>
<evidence type="ECO:0000256" key="12">
    <source>
        <dbReference type="ARBA" id="ARBA00023239"/>
    </source>
</evidence>
<keyword evidence="9 13" id="KW-0443">Lipid metabolism</keyword>
<evidence type="ECO:0000256" key="8">
    <source>
        <dbReference type="ARBA" id="ARBA00022989"/>
    </source>
</evidence>
<dbReference type="GO" id="GO:0102158">
    <property type="term" value="F:very-long-chain (3R)-3-hydroxyacyl-CoA dehydratase activity"/>
    <property type="evidence" value="ECO:0007669"/>
    <property type="project" value="UniProtKB-EC"/>
</dbReference>
<dbReference type="EMBL" id="BKCJ010004722">
    <property type="protein sequence ID" value="GEU62727.1"/>
    <property type="molecule type" value="Genomic_DNA"/>
</dbReference>
<name>A0A6L2LP26_TANCI</name>
<dbReference type="EC" id="4.2.1.134" evidence="4 13"/>
<evidence type="ECO:0000256" key="3">
    <source>
        <dbReference type="ARBA" id="ARBA00007811"/>
    </source>
</evidence>
<feature type="transmembrane region" description="Helical" evidence="13">
    <location>
        <begin position="7"/>
        <end position="28"/>
    </location>
</feature>
<keyword evidence="10 13" id="KW-0472">Membrane</keyword>
<dbReference type="GO" id="GO:0030497">
    <property type="term" value="P:fatty acid elongation"/>
    <property type="evidence" value="ECO:0007669"/>
    <property type="project" value="TreeGrafter"/>
</dbReference>
<protein>
    <recommendedName>
        <fullName evidence="4 13">Very-long-chain (3R)-3-hydroxyacyl-CoA dehydratase</fullName>
        <ecNumber evidence="4 13">4.2.1.134</ecNumber>
    </recommendedName>
</protein>
<evidence type="ECO:0000256" key="11">
    <source>
        <dbReference type="ARBA" id="ARBA00023160"/>
    </source>
</evidence>
<evidence type="ECO:0000256" key="9">
    <source>
        <dbReference type="ARBA" id="ARBA00023098"/>
    </source>
</evidence>
<evidence type="ECO:0000256" key="1">
    <source>
        <dbReference type="ARBA" id="ARBA00004141"/>
    </source>
</evidence>
<keyword evidence="7 13" id="KW-0276">Fatty acid metabolism</keyword>
<keyword evidence="6 13" id="KW-0812">Transmembrane</keyword>
<keyword evidence="11 13" id="KW-0275">Fatty acid biosynthesis</keyword>
<comment type="function">
    <text evidence="13">Catalyzes the third of the four reactions of the long-chain fatty acids elongation cycle. This endoplasmic reticulum-bound enzymatic process, allows the addition of two carbons to the chain of long- and very long-chain fatty acids/VLCFAs per cycle. This enzyme catalyzes the dehydration of the 3-hydroxyacyl-CoA intermediate into trans-2,3-enoyl-CoA, within each cycle of fatty acid elongation. Thereby, it participates to the production of VLCFAs of different chain lengths that are involved in multiple biological processes as precursors of membrane lipids and lipid mediators.</text>
</comment>
<comment type="similarity">
    <text evidence="3 13">Belongs to the very long-chain fatty acids dehydratase HACD family.</text>
</comment>
<evidence type="ECO:0000313" key="14">
    <source>
        <dbReference type="EMBL" id="GEU62727.1"/>
    </source>
</evidence>
<evidence type="ECO:0000256" key="7">
    <source>
        <dbReference type="ARBA" id="ARBA00022832"/>
    </source>
</evidence>
<evidence type="ECO:0000256" key="10">
    <source>
        <dbReference type="ARBA" id="ARBA00023136"/>
    </source>
</evidence>
<keyword evidence="13" id="KW-0256">Endoplasmic reticulum</keyword>
<evidence type="ECO:0000256" key="2">
    <source>
        <dbReference type="ARBA" id="ARBA00005194"/>
    </source>
</evidence>
<comment type="catalytic activity">
    <reaction evidence="13">
        <text>a very-long-chain (3R)-3-hydroxyacyl-CoA = a very-long-chain (2E)-enoyl-CoA + H2O</text>
        <dbReference type="Rhea" id="RHEA:45812"/>
        <dbReference type="ChEBI" id="CHEBI:15377"/>
        <dbReference type="ChEBI" id="CHEBI:83728"/>
        <dbReference type="ChEBI" id="CHEBI:85440"/>
        <dbReference type="EC" id="4.2.1.134"/>
    </reaction>
</comment>
<sequence>MGRVSNLYLFVYNSLQAFGWSIALFRILVEFLSTKSLNGAYASAGELICILQTLAFIEVIHGAIGIVPSGFFFPLLQCAGRVYFLLATVCGINEVQELPAVFITFVAWCFAEIIRYMFYAMSCVGNSPSFLTYLRYTAFIVILPTGVVGELWTMYQTLQIVLEKNVYADYFASIPFNYYTFVKVGFICHPSLCLLVYLQLFKQRRSKLRLAVRKR</sequence>
<dbReference type="UniPathway" id="UPA00094"/>
<dbReference type="PANTHER" id="PTHR11035">
    <property type="entry name" value="VERY-LONG-CHAIN (3R)-3-HYDROXYACYL-COA DEHYDRATASE"/>
    <property type="match status" value="1"/>
</dbReference>
<keyword evidence="8 13" id="KW-1133">Transmembrane helix</keyword>
<organism evidence="14">
    <name type="scientific">Tanacetum cinerariifolium</name>
    <name type="common">Dalmatian daisy</name>
    <name type="synonym">Chrysanthemum cinerariifolium</name>
    <dbReference type="NCBI Taxonomy" id="118510"/>
    <lineage>
        <taxon>Eukaryota</taxon>
        <taxon>Viridiplantae</taxon>
        <taxon>Streptophyta</taxon>
        <taxon>Embryophyta</taxon>
        <taxon>Tracheophyta</taxon>
        <taxon>Spermatophyta</taxon>
        <taxon>Magnoliopsida</taxon>
        <taxon>eudicotyledons</taxon>
        <taxon>Gunneridae</taxon>
        <taxon>Pentapetalae</taxon>
        <taxon>asterids</taxon>
        <taxon>campanulids</taxon>
        <taxon>Asterales</taxon>
        <taxon>Asteraceae</taxon>
        <taxon>Asteroideae</taxon>
        <taxon>Anthemideae</taxon>
        <taxon>Anthemidinae</taxon>
        <taxon>Tanacetum</taxon>
    </lineage>
</organism>
<keyword evidence="12 13" id="KW-0456">Lyase</keyword>
<comment type="subcellular location">
    <subcellularLocation>
        <location evidence="13">Endoplasmic reticulum membrane</location>
        <topology evidence="13">Multi-pass membrane protein</topology>
    </subcellularLocation>
    <subcellularLocation>
        <location evidence="1">Membrane</location>
        <topology evidence="1">Multi-pass membrane protein</topology>
    </subcellularLocation>
</comment>
<dbReference type="GO" id="GO:0042761">
    <property type="term" value="P:very long-chain fatty acid biosynthetic process"/>
    <property type="evidence" value="ECO:0007669"/>
    <property type="project" value="TreeGrafter"/>
</dbReference>
<accession>A0A6L2LP26</accession>
<dbReference type="PANTHER" id="PTHR11035:SF35">
    <property type="entry name" value="VERY-LONG-CHAIN (3R)-3-HYDROXYACYL-COA DEHYDRATASE"/>
    <property type="match status" value="1"/>
</dbReference>
<dbReference type="InterPro" id="IPR007482">
    <property type="entry name" value="Tyr_Pase-like_PTPLA"/>
</dbReference>
<evidence type="ECO:0000256" key="5">
    <source>
        <dbReference type="ARBA" id="ARBA00022516"/>
    </source>
</evidence>
<feature type="transmembrane region" description="Helical" evidence="13">
    <location>
        <begin position="64"/>
        <end position="86"/>
    </location>
</feature>
<keyword evidence="5 13" id="KW-0444">Lipid biosynthesis</keyword>
<dbReference type="Pfam" id="PF04387">
    <property type="entry name" value="PTPLA"/>
    <property type="match status" value="1"/>
</dbReference>
<feature type="transmembrane region" description="Helical" evidence="13">
    <location>
        <begin position="178"/>
        <end position="200"/>
    </location>
</feature>
<evidence type="ECO:0000256" key="13">
    <source>
        <dbReference type="RuleBase" id="RU363109"/>
    </source>
</evidence>
<dbReference type="GO" id="GO:0030148">
    <property type="term" value="P:sphingolipid biosynthetic process"/>
    <property type="evidence" value="ECO:0007669"/>
    <property type="project" value="TreeGrafter"/>
</dbReference>
<feature type="transmembrane region" description="Helical" evidence="13">
    <location>
        <begin position="40"/>
        <end position="57"/>
    </location>
</feature>
<feature type="transmembrane region" description="Helical" evidence="13">
    <location>
        <begin position="98"/>
        <end position="121"/>
    </location>
</feature>
<proteinExistence type="inferred from homology"/>
<dbReference type="AlphaFoldDB" id="A0A6L2LP26"/>
<gene>
    <name evidence="14" type="ORF">Tci_034705</name>
</gene>
<evidence type="ECO:0000256" key="6">
    <source>
        <dbReference type="ARBA" id="ARBA00022692"/>
    </source>
</evidence>
<comment type="pathway">
    <text evidence="2 13">Lipid metabolism; fatty acid biosynthesis.</text>
</comment>
<comment type="caution">
    <text evidence="14">The sequence shown here is derived from an EMBL/GenBank/DDBJ whole genome shotgun (WGS) entry which is preliminary data.</text>
</comment>